<proteinExistence type="predicted"/>
<dbReference type="InterPro" id="IPR001123">
    <property type="entry name" value="LeuE-type"/>
</dbReference>
<dbReference type="PANTHER" id="PTHR30086">
    <property type="entry name" value="ARGININE EXPORTER PROTEIN ARGO"/>
    <property type="match status" value="1"/>
</dbReference>
<feature type="transmembrane region" description="Helical" evidence="6">
    <location>
        <begin position="147"/>
        <end position="172"/>
    </location>
</feature>
<comment type="caution">
    <text evidence="7">The sequence shown here is derived from an EMBL/GenBank/DDBJ whole genome shotgun (WGS) entry which is preliminary data.</text>
</comment>
<evidence type="ECO:0000256" key="4">
    <source>
        <dbReference type="ARBA" id="ARBA00022989"/>
    </source>
</evidence>
<dbReference type="Proteomes" id="UP001597448">
    <property type="component" value="Unassembled WGS sequence"/>
</dbReference>
<keyword evidence="4 6" id="KW-1133">Transmembrane helix</keyword>
<feature type="transmembrane region" description="Helical" evidence="6">
    <location>
        <begin position="192"/>
        <end position="209"/>
    </location>
</feature>
<organism evidence="7 8">
    <name type="scientific">Paenibacillus rhizoplanae</name>
    <dbReference type="NCBI Taxonomy" id="1917181"/>
    <lineage>
        <taxon>Bacteria</taxon>
        <taxon>Bacillati</taxon>
        <taxon>Bacillota</taxon>
        <taxon>Bacilli</taxon>
        <taxon>Bacillales</taxon>
        <taxon>Paenibacillaceae</taxon>
        <taxon>Paenibacillus</taxon>
    </lineage>
</organism>
<keyword evidence="2" id="KW-1003">Cell membrane</keyword>
<feature type="transmembrane region" description="Helical" evidence="6">
    <location>
        <begin position="6"/>
        <end position="28"/>
    </location>
</feature>
<evidence type="ECO:0000313" key="8">
    <source>
        <dbReference type="Proteomes" id="UP001597448"/>
    </source>
</evidence>
<reference evidence="8" key="1">
    <citation type="journal article" date="2019" name="Int. J. Syst. Evol. Microbiol.">
        <title>The Global Catalogue of Microorganisms (GCM) 10K type strain sequencing project: providing services to taxonomists for standard genome sequencing and annotation.</title>
        <authorList>
            <consortium name="The Broad Institute Genomics Platform"/>
            <consortium name="The Broad Institute Genome Sequencing Center for Infectious Disease"/>
            <person name="Wu L."/>
            <person name="Ma J."/>
        </authorList>
    </citation>
    <scope>NUCLEOTIDE SEQUENCE [LARGE SCALE GENOMIC DNA]</scope>
    <source>
        <strain evidence="8">CCM 8725</strain>
    </source>
</reference>
<keyword evidence="8" id="KW-1185">Reference proteome</keyword>
<sequence length="210" mass="21942">MSWEWISKGILLGLSIAAPVGPISILCIRTTITRGFRTGLYSGLGAATADAVFGILAGLGLTALTAALVNYNIILQVVGGLFICCLGIRSLLRVPAMEAAHSTASPGVLGSYAMTFLLTLSNPMTIIFFLGVFGATGVLLSHKLTDMVFLVTGVFLGSALWWVLLSGAAALLRNKVLEGPFKLSLFNKMSGGVLFVFGVVTLVKSAAVFL</sequence>
<gene>
    <name evidence="7" type="ORF">ACFSX3_16465</name>
</gene>
<evidence type="ECO:0000256" key="2">
    <source>
        <dbReference type="ARBA" id="ARBA00022475"/>
    </source>
</evidence>
<dbReference type="RefSeq" id="WP_209991715.1">
    <property type="nucleotide sequence ID" value="NZ_JBHSVQ010000001.1"/>
</dbReference>
<dbReference type="EMBL" id="JBHUKY010000026">
    <property type="protein sequence ID" value="MFD2411483.1"/>
    <property type="molecule type" value="Genomic_DNA"/>
</dbReference>
<accession>A0ABW5F8T3</accession>
<comment type="subcellular location">
    <subcellularLocation>
        <location evidence="1">Cell membrane</location>
        <topology evidence="1">Multi-pass membrane protein</topology>
    </subcellularLocation>
</comment>
<feature type="transmembrane region" description="Helical" evidence="6">
    <location>
        <begin position="40"/>
        <end position="67"/>
    </location>
</feature>
<protein>
    <submittedName>
        <fullName evidence="7">LysE family translocator</fullName>
    </submittedName>
</protein>
<evidence type="ECO:0000256" key="3">
    <source>
        <dbReference type="ARBA" id="ARBA00022692"/>
    </source>
</evidence>
<name>A0ABW5F8T3_9BACL</name>
<evidence type="ECO:0000256" key="6">
    <source>
        <dbReference type="SAM" id="Phobius"/>
    </source>
</evidence>
<dbReference type="Pfam" id="PF01810">
    <property type="entry name" value="LysE"/>
    <property type="match status" value="1"/>
</dbReference>
<keyword evidence="3 6" id="KW-0812">Transmembrane</keyword>
<keyword evidence="5 6" id="KW-0472">Membrane</keyword>
<evidence type="ECO:0000256" key="5">
    <source>
        <dbReference type="ARBA" id="ARBA00023136"/>
    </source>
</evidence>
<evidence type="ECO:0000313" key="7">
    <source>
        <dbReference type="EMBL" id="MFD2411483.1"/>
    </source>
</evidence>
<dbReference type="PANTHER" id="PTHR30086:SF20">
    <property type="entry name" value="ARGININE EXPORTER PROTEIN ARGO-RELATED"/>
    <property type="match status" value="1"/>
</dbReference>
<evidence type="ECO:0000256" key="1">
    <source>
        <dbReference type="ARBA" id="ARBA00004651"/>
    </source>
</evidence>
<feature type="transmembrane region" description="Helical" evidence="6">
    <location>
        <begin position="112"/>
        <end position="135"/>
    </location>
</feature>
<feature type="transmembrane region" description="Helical" evidence="6">
    <location>
        <begin position="73"/>
        <end position="92"/>
    </location>
</feature>